<comment type="caution">
    <text evidence="7">The sequence shown here is derived from an EMBL/GenBank/DDBJ whole genome shotgun (WGS) entry which is preliminary data.</text>
</comment>
<feature type="transmembrane region" description="Helical" evidence="5">
    <location>
        <begin position="81"/>
        <end position="101"/>
    </location>
</feature>
<evidence type="ECO:0000256" key="5">
    <source>
        <dbReference type="SAM" id="Phobius"/>
    </source>
</evidence>
<dbReference type="InterPro" id="IPR051533">
    <property type="entry name" value="WaaL-like"/>
</dbReference>
<evidence type="ECO:0000256" key="3">
    <source>
        <dbReference type="ARBA" id="ARBA00022989"/>
    </source>
</evidence>
<feature type="transmembrane region" description="Helical" evidence="5">
    <location>
        <begin position="237"/>
        <end position="254"/>
    </location>
</feature>
<protein>
    <submittedName>
        <fullName evidence="7">O-antigen ligase family protein</fullName>
    </submittedName>
</protein>
<feature type="transmembrane region" description="Helical" evidence="5">
    <location>
        <begin position="282"/>
        <end position="300"/>
    </location>
</feature>
<dbReference type="RefSeq" id="WP_265688717.1">
    <property type="nucleotide sequence ID" value="NZ_JAKRRX010000124.1"/>
</dbReference>
<feature type="transmembrane region" description="Helical" evidence="5">
    <location>
        <begin position="137"/>
        <end position="158"/>
    </location>
</feature>
<dbReference type="AlphaFoldDB" id="A0A9X3CHQ1"/>
<feature type="transmembrane region" description="Helical" evidence="5">
    <location>
        <begin position="375"/>
        <end position="400"/>
    </location>
</feature>
<name>A0A9X3CHQ1_9VIBR</name>
<gene>
    <name evidence="7" type="ORF">MD483_17350</name>
</gene>
<feature type="transmembrane region" description="Helical" evidence="5">
    <location>
        <begin position="170"/>
        <end position="193"/>
    </location>
</feature>
<sequence>MGPSRSIDKSASNHHFLVIASVLLFVGLAWYLVPHPVVSVGLAFVPIAVLFTLRFPVLFALLFIVFSYFRIHEAFPMLMPFRIPLLLSLATLFTFSWHIFISRNIQLKGSKELTCFYLFFVAVTLGVMFATNRPASLSYFTSTYVKIAIMTPVLASILTEPRHFKLAIRMFCLAGVMVALVAISNKLAGIGLVEGTRVTIGRSFQSVLGDPNDLSLVLLFPLSFALALFLTPKIATFERLFGMVAVLLIVWAIIATQSRGGILGIASVLGIFAYRRVKSKALLMVGGMVVLAILYVVAGVDGRQSGGAAEDGIDESAMGRIYAWGAAYRMALDNPFTGVGLDNFLYNYFFYSAHWDGMNHAVHSTWFGVLAETGFLGVTLFIIMIVVMLKTAATTLYTVAERREQFPAISSAMSEGIFAGIVAFCVSGSFLTQGFTWPVYILVALTTANSVFVKQHASSLSTEN</sequence>
<dbReference type="EMBL" id="JAKRRX010000124">
    <property type="protein sequence ID" value="MCW8335579.1"/>
    <property type="molecule type" value="Genomic_DNA"/>
</dbReference>
<keyword evidence="3 5" id="KW-1133">Transmembrane helix</keyword>
<keyword evidence="7" id="KW-0436">Ligase</keyword>
<feature type="transmembrane region" description="Helical" evidence="5">
    <location>
        <begin position="437"/>
        <end position="453"/>
    </location>
</feature>
<feature type="transmembrane region" description="Helical" evidence="5">
    <location>
        <begin position="260"/>
        <end position="275"/>
    </location>
</feature>
<feature type="transmembrane region" description="Helical" evidence="5">
    <location>
        <begin position="40"/>
        <end position="69"/>
    </location>
</feature>
<dbReference type="InterPro" id="IPR007016">
    <property type="entry name" value="O-antigen_ligase-rel_domated"/>
</dbReference>
<feature type="domain" description="O-antigen ligase-related" evidence="6">
    <location>
        <begin position="245"/>
        <end position="382"/>
    </location>
</feature>
<evidence type="ECO:0000313" key="8">
    <source>
        <dbReference type="Proteomes" id="UP001155586"/>
    </source>
</evidence>
<proteinExistence type="predicted"/>
<feature type="transmembrane region" description="Helical" evidence="5">
    <location>
        <begin position="113"/>
        <end position="131"/>
    </location>
</feature>
<feature type="transmembrane region" description="Helical" evidence="5">
    <location>
        <begin position="15"/>
        <end position="33"/>
    </location>
</feature>
<accession>A0A9X3CHQ1</accession>
<feature type="transmembrane region" description="Helical" evidence="5">
    <location>
        <begin position="213"/>
        <end position="230"/>
    </location>
</feature>
<reference evidence="7" key="1">
    <citation type="submission" date="2022-02" db="EMBL/GenBank/DDBJ databases">
        <title>Vibrio sp. nov., a new bacterium isolated from Bohai sea, China.</title>
        <authorList>
            <person name="Yuan Y."/>
        </authorList>
    </citation>
    <scope>NUCLEOTIDE SEQUENCE</scope>
    <source>
        <strain evidence="7">DBSS07</strain>
    </source>
</reference>
<dbReference type="GO" id="GO:0016874">
    <property type="term" value="F:ligase activity"/>
    <property type="evidence" value="ECO:0007669"/>
    <property type="project" value="UniProtKB-KW"/>
</dbReference>
<feature type="transmembrane region" description="Helical" evidence="5">
    <location>
        <begin position="412"/>
        <end position="431"/>
    </location>
</feature>
<evidence type="ECO:0000256" key="2">
    <source>
        <dbReference type="ARBA" id="ARBA00022692"/>
    </source>
</evidence>
<keyword evidence="2 5" id="KW-0812">Transmembrane</keyword>
<dbReference type="PANTHER" id="PTHR37422:SF13">
    <property type="entry name" value="LIPOPOLYSACCHARIDE BIOSYNTHESIS PROTEIN PA4999-RELATED"/>
    <property type="match status" value="1"/>
</dbReference>
<dbReference type="PANTHER" id="PTHR37422">
    <property type="entry name" value="TEICHURONIC ACID BIOSYNTHESIS PROTEIN TUAE"/>
    <property type="match status" value="1"/>
</dbReference>
<comment type="subcellular location">
    <subcellularLocation>
        <location evidence="1">Membrane</location>
        <topology evidence="1">Multi-pass membrane protein</topology>
    </subcellularLocation>
</comment>
<keyword evidence="8" id="KW-1185">Reference proteome</keyword>
<organism evidence="7 8">
    <name type="scientific">Vibrio paucivorans</name>
    <dbReference type="NCBI Taxonomy" id="2829489"/>
    <lineage>
        <taxon>Bacteria</taxon>
        <taxon>Pseudomonadati</taxon>
        <taxon>Pseudomonadota</taxon>
        <taxon>Gammaproteobacteria</taxon>
        <taxon>Vibrionales</taxon>
        <taxon>Vibrionaceae</taxon>
        <taxon>Vibrio</taxon>
    </lineage>
</organism>
<evidence type="ECO:0000256" key="1">
    <source>
        <dbReference type="ARBA" id="ARBA00004141"/>
    </source>
</evidence>
<dbReference type="GO" id="GO:0016020">
    <property type="term" value="C:membrane"/>
    <property type="evidence" value="ECO:0007669"/>
    <property type="project" value="UniProtKB-SubCell"/>
</dbReference>
<evidence type="ECO:0000256" key="4">
    <source>
        <dbReference type="ARBA" id="ARBA00023136"/>
    </source>
</evidence>
<evidence type="ECO:0000259" key="6">
    <source>
        <dbReference type="Pfam" id="PF04932"/>
    </source>
</evidence>
<dbReference type="Pfam" id="PF04932">
    <property type="entry name" value="Wzy_C"/>
    <property type="match status" value="1"/>
</dbReference>
<keyword evidence="4 5" id="KW-0472">Membrane</keyword>
<dbReference type="Proteomes" id="UP001155586">
    <property type="component" value="Unassembled WGS sequence"/>
</dbReference>
<evidence type="ECO:0000313" key="7">
    <source>
        <dbReference type="EMBL" id="MCW8335579.1"/>
    </source>
</evidence>